<reference evidence="1" key="1">
    <citation type="journal article" date="2023" name="Plant J.">
        <title>Genome sequences and population genomics provide insights into the demographic history, inbreeding, and mutation load of two 'living fossil' tree species of Dipteronia.</title>
        <authorList>
            <person name="Feng Y."/>
            <person name="Comes H.P."/>
            <person name="Chen J."/>
            <person name="Zhu S."/>
            <person name="Lu R."/>
            <person name="Zhang X."/>
            <person name="Li P."/>
            <person name="Qiu J."/>
            <person name="Olsen K.M."/>
            <person name="Qiu Y."/>
        </authorList>
    </citation>
    <scope>NUCLEOTIDE SEQUENCE</scope>
    <source>
        <strain evidence="1">KIB01</strain>
    </source>
</reference>
<accession>A0AAD9WPT9</accession>
<dbReference type="PANTHER" id="PTHR46890:SF48">
    <property type="entry name" value="RNA-DIRECTED DNA POLYMERASE"/>
    <property type="match status" value="1"/>
</dbReference>
<dbReference type="Proteomes" id="UP001280121">
    <property type="component" value="Unassembled WGS sequence"/>
</dbReference>
<evidence type="ECO:0000313" key="1">
    <source>
        <dbReference type="EMBL" id="KAK2637968.1"/>
    </source>
</evidence>
<organism evidence="1 2">
    <name type="scientific">Dipteronia dyeriana</name>
    <dbReference type="NCBI Taxonomy" id="168575"/>
    <lineage>
        <taxon>Eukaryota</taxon>
        <taxon>Viridiplantae</taxon>
        <taxon>Streptophyta</taxon>
        <taxon>Embryophyta</taxon>
        <taxon>Tracheophyta</taxon>
        <taxon>Spermatophyta</taxon>
        <taxon>Magnoliopsida</taxon>
        <taxon>eudicotyledons</taxon>
        <taxon>Gunneridae</taxon>
        <taxon>Pentapetalae</taxon>
        <taxon>rosids</taxon>
        <taxon>malvids</taxon>
        <taxon>Sapindales</taxon>
        <taxon>Sapindaceae</taxon>
        <taxon>Hippocastanoideae</taxon>
        <taxon>Acereae</taxon>
        <taxon>Dipteronia</taxon>
    </lineage>
</organism>
<dbReference type="AlphaFoldDB" id="A0AAD9WPT9"/>
<dbReference type="InterPro" id="IPR052343">
    <property type="entry name" value="Retrotransposon-Effector_Assoc"/>
</dbReference>
<proteinExistence type="predicted"/>
<name>A0AAD9WPT9_9ROSI</name>
<keyword evidence="2" id="KW-1185">Reference proteome</keyword>
<protein>
    <recommendedName>
        <fullName evidence="3">Reverse transcriptase domain-containing protein</fullName>
    </recommendedName>
</protein>
<sequence length="386" mass="43771">MRVATFKINRCAKVLGKWNYTHRQDLQRQIKNKKNELATVSAGVSISSWKAIREIKGQLDELLEVEENYWKQQSRQDWLKAGYCNSKFFHWKASSHRARNTIAGLEDSIGEKVLDSIPLKLSSRRSKLLDLPFFAAYIKKATFDMFPTKAPEPESQSAFVPGRLITDNAIIGFECIHGLSNRVRKAGSVVIKLDMSKVYDRVGWDFISTMMLKLGFSNAWVDGIMRRGDPLSPYLFLICTEGLSCMIHKAVSCGDITRCHEKYRGLPSFVGRNKKQLFVNNLKERVWSKINGWKQKVFLIGGPILNEDALVRVLITPLGSWDVPLIHSSLSSEEVEVILSIPLSQRVNDFILWHFGKDGNYTVRSGYKLGQALQSIDSPSGSFDYG</sequence>
<comment type="caution">
    <text evidence="1">The sequence shown here is derived from an EMBL/GenBank/DDBJ whole genome shotgun (WGS) entry which is preliminary data.</text>
</comment>
<evidence type="ECO:0008006" key="3">
    <source>
        <dbReference type="Google" id="ProtNLM"/>
    </source>
</evidence>
<dbReference type="PANTHER" id="PTHR46890">
    <property type="entry name" value="NON-LTR RETROLELEMENT REVERSE TRANSCRIPTASE-LIKE PROTEIN-RELATED"/>
    <property type="match status" value="1"/>
</dbReference>
<dbReference type="EMBL" id="JANJYI010000008">
    <property type="protein sequence ID" value="KAK2637968.1"/>
    <property type="molecule type" value="Genomic_DNA"/>
</dbReference>
<gene>
    <name evidence="1" type="ORF">Ddye_025763</name>
</gene>
<evidence type="ECO:0000313" key="2">
    <source>
        <dbReference type="Proteomes" id="UP001280121"/>
    </source>
</evidence>